<feature type="transmembrane region" description="Helical" evidence="1">
    <location>
        <begin position="36"/>
        <end position="56"/>
    </location>
</feature>
<name>A0A4Q0VP31_9BACI</name>
<dbReference type="AlphaFoldDB" id="A0A4Q0VP31"/>
<evidence type="ECO:0000256" key="1">
    <source>
        <dbReference type="SAM" id="Phobius"/>
    </source>
</evidence>
<organism evidence="2 3">
    <name type="scientific">Anaerobacillus alkaliphilus</name>
    <dbReference type="NCBI Taxonomy" id="1548597"/>
    <lineage>
        <taxon>Bacteria</taxon>
        <taxon>Bacillati</taxon>
        <taxon>Bacillota</taxon>
        <taxon>Bacilli</taxon>
        <taxon>Bacillales</taxon>
        <taxon>Bacillaceae</taxon>
        <taxon>Anaerobacillus</taxon>
    </lineage>
</organism>
<accession>A0A4Q0VP31</accession>
<keyword evidence="3" id="KW-1185">Reference proteome</keyword>
<dbReference type="EMBL" id="QOUX01000046">
    <property type="protein sequence ID" value="RXI98186.1"/>
    <property type="molecule type" value="Genomic_DNA"/>
</dbReference>
<proteinExistence type="predicted"/>
<dbReference type="Pfam" id="PF16079">
    <property type="entry name" value="Phage_holin_5_2"/>
    <property type="match status" value="1"/>
</dbReference>
<feature type="transmembrane region" description="Helical" evidence="1">
    <location>
        <begin position="12"/>
        <end position="29"/>
    </location>
</feature>
<dbReference type="Proteomes" id="UP000290649">
    <property type="component" value="Unassembled WGS sequence"/>
</dbReference>
<dbReference type="OrthoDB" id="2884029at2"/>
<keyword evidence="1" id="KW-0472">Membrane</keyword>
<dbReference type="InterPro" id="IPR032111">
    <property type="entry name" value="Clostridium_phage_holin"/>
</dbReference>
<comment type="caution">
    <text evidence="2">The sequence shown here is derived from an EMBL/GenBank/DDBJ whole genome shotgun (WGS) entry which is preliminary data.</text>
</comment>
<sequence length="103" mass="11204">MLSEILPQIEISNQLTLVVPALMIIGYALKRTPQVADWLIIWILLLIGIVASGLTLGFTVSGIANGIIAAGAAITSHQAYKQTMIRGRLVPKKQLGDRNREKK</sequence>
<evidence type="ECO:0000313" key="3">
    <source>
        <dbReference type="Proteomes" id="UP000290649"/>
    </source>
</evidence>
<protein>
    <recommendedName>
        <fullName evidence="4">Holin</fullName>
    </recommendedName>
</protein>
<dbReference type="RefSeq" id="WP_129079546.1">
    <property type="nucleotide sequence ID" value="NZ_QOUX01000046.1"/>
</dbReference>
<reference evidence="2 3" key="1">
    <citation type="journal article" date="2019" name="Int. J. Syst. Evol. Microbiol.">
        <title>Anaerobacillus alkaliphilus sp. nov., a novel alkaliphilic and moderately halophilic bacterium.</title>
        <authorList>
            <person name="Borsodi A.K."/>
            <person name="Aszalos J.M."/>
            <person name="Bihari P."/>
            <person name="Nagy I."/>
            <person name="Schumann P."/>
            <person name="Sproer C."/>
            <person name="Kovacs A.L."/>
            <person name="Boka K."/>
            <person name="Dobosy P."/>
            <person name="Ovari M."/>
            <person name="Szili-Kovacs T."/>
            <person name="Toth E."/>
        </authorList>
    </citation>
    <scope>NUCLEOTIDE SEQUENCE [LARGE SCALE GENOMIC DNA]</scope>
    <source>
        <strain evidence="2 3">B16-10</strain>
    </source>
</reference>
<gene>
    <name evidence="2" type="ORF">DS745_17760</name>
</gene>
<keyword evidence="1" id="KW-1133">Transmembrane helix</keyword>
<keyword evidence="1" id="KW-0812">Transmembrane</keyword>
<evidence type="ECO:0008006" key="4">
    <source>
        <dbReference type="Google" id="ProtNLM"/>
    </source>
</evidence>
<evidence type="ECO:0000313" key="2">
    <source>
        <dbReference type="EMBL" id="RXI98186.1"/>
    </source>
</evidence>